<feature type="region of interest" description="Disordered" evidence="1">
    <location>
        <begin position="413"/>
        <end position="468"/>
    </location>
</feature>
<dbReference type="InterPro" id="IPR032795">
    <property type="entry name" value="DUF3741-assoc"/>
</dbReference>
<accession>A0ABD3TTK2</accession>
<evidence type="ECO:0000259" key="2">
    <source>
        <dbReference type="Pfam" id="PF12552"/>
    </source>
</evidence>
<dbReference type="InterPro" id="IPR022212">
    <property type="entry name" value="DUF3741"/>
</dbReference>
<feature type="compositionally biased region" description="Polar residues" evidence="1">
    <location>
        <begin position="433"/>
        <end position="442"/>
    </location>
</feature>
<feature type="region of interest" description="Disordered" evidence="1">
    <location>
        <begin position="93"/>
        <end position="114"/>
    </location>
</feature>
<evidence type="ECO:0000256" key="1">
    <source>
        <dbReference type="SAM" id="MobiDB-lite"/>
    </source>
</evidence>
<evidence type="ECO:0000313" key="6">
    <source>
        <dbReference type="Proteomes" id="UP001634393"/>
    </source>
</evidence>
<feature type="compositionally biased region" description="Basic and acidic residues" evidence="1">
    <location>
        <begin position="459"/>
        <end position="468"/>
    </location>
</feature>
<feature type="region of interest" description="Disordered" evidence="1">
    <location>
        <begin position="1"/>
        <end position="61"/>
    </location>
</feature>
<feature type="domain" description="DUF4378" evidence="3">
    <location>
        <begin position="820"/>
        <end position="968"/>
    </location>
</feature>
<organism evidence="5 6">
    <name type="scientific">Penstemon smallii</name>
    <dbReference type="NCBI Taxonomy" id="265156"/>
    <lineage>
        <taxon>Eukaryota</taxon>
        <taxon>Viridiplantae</taxon>
        <taxon>Streptophyta</taxon>
        <taxon>Embryophyta</taxon>
        <taxon>Tracheophyta</taxon>
        <taxon>Spermatophyta</taxon>
        <taxon>Magnoliopsida</taxon>
        <taxon>eudicotyledons</taxon>
        <taxon>Gunneridae</taxon>
        <taxon>Pentapetalae</taxon>
        <taxon>asterids</taxon>
        <taxon>lamiids</taxon>
        <taxon>Lamiales</taxon>
        <taxon>Plantaginaceae</taxon>
        <taxon>Cheloneae</taxon>
        <taxon>Penstemon</taxon>
    </lineage>
</organism>
<feature type="compositionally biased region" description="Polar residues" evidence="1">
    <location>
        <begin position="504"/>
        <end position="523"/>
    </location>
</feature>
<evidence type="ECO:0008006" key="7">
    <source>
        <dbReference type="Google" id="ProtNLM"/>
    </source>
</evidence>
<proteinExistence type="predicted"/>
<feature type="region of interest" description="Disordered" evidence="1">
    <location>
        <begin position="679"/>
        <end position="751"/>
    </location>
</feature>
<feature type="compositionally biased region" description="Polar residues" evidence="1">
    <location>
        <begin position="679"/>
        <end position="691"/>
    </location>
</feature>
<sequence>MERGRHRKSKSDSGVEGFQWNQKQKASRLSSDSRSYNEGNARNDMACFMPDLGQRSSGRVTGTPMKKLLAEEMSKEVESKRRPPSVIAKLMGLEGLPSPRHVNRQEKRYSDSYQQKNVSVNTQWSQLHDGLLERRSSAKQQEFKDVYEDLEASHVVNRRCSSRWSASSLLTKREMALIQQKFIDAKRLSTDEKLHDSKVLDDALEMLDSNKDLLLKFLQQPDSLFVNHLHDEQDGPTSSIGSQIAILKPLNSVKYEGNSKAWNSERDSSNKHDITSHLKRKDGLLLETHNRRRSHISRKAPQILLEEKNDETILPTRIVVLKPNLKKMQNAGVAGSSSNHSHYLPNFKKMKEYPSSEGSETVSWRRKDSSRNVGFSKPISKEAREIARQISRQMRDGFDENVDARSTCFRGYAGDESSYDANESDSDSASEVIQMSSRNPLGSNKLRRYSSSSVAESSVSREAKQRLSERWRMTQKYQDLEMFGEGSTLGDMLALPDRETRTKQLNTNMSSGGTSNRLGSNSKKGIRDGPLGISSRDGWKVETKTTCRSRSLPPSIDGRSHRRSSYHDELAEEKHQMCSNPTRRGRSKVLKGNPSRKEDFSSEDSKARSKKPLPYHHMFTNGVDSLSEASFEIQLEASVKELSEQQAMFQMAAKDDTCKTPAFDVKMIAEHGCTTLASESSEFLPKESSSVAYDDKSAAQDQEGSGRQELHNGPPEQDSPSLKCLGSEPDCSESCKEPDHPSPVSVLEVPYTEETSSSECFERVSTDLHELRMQLQLLKMESNPNAAEVSTLVPTDEELTQLSPILYGGHYILGAEGWETSYALDVLIGSGLDESSFDMFRTTWYSPDCPLDPKLFNNLEKKYNEVSTGLRSERMLIFDRLNLALIEIFQEHVDLFPWVMPNLAGLSCIKQKEGISVALEKLIDQDYGNEEILERVLDREMQWSDYKGEIDVIGNEIEKLLIDEMILEVVCI</sequence>
<dbReference type="Pfam" id="PF14383">
    <property type="entry name" value="VARLMGL"/>
    <property type="match status" value="1"/>
</dbReference>
<dbReference type="Proteomes" id="UP001634393">
    <property type="component" value="Unassembled WGS sequence"/>
</dbReference>
<protein>
    <recommendedName>
        <fullName evidence="7">DUF4378 domain-containing protein</fullName>
    </recommendedName>
</protein>
<dbReference type="PANTHER" id="PTHR46836:SF8">
    <property type="entry name" value="AFADIN"/>
    <property type="match status" value="1"/>
</dbReference>
<dbReference type="Pfam" id="PF12552">
    <property type="entry name" value="DUF3741"/>
    <property type="match status" value="1"/>
</dbReference>
<feature type="region of interest" description="Disordered" evidence="1">
    <location>
        <begin position="354"/>
        <end position="375"/>
    </location>
</feature>
<gene>
    <name evidence="5" type="ORF">ACJIZ3_024169</name>
</gene>
<feature type="compositionally biased region" description="Basic and acidic residues" evidence="1">
    <location>
        <begin position="595"/>
        <end position="607"/>
    </location>
</feature>
<evidence type="ECO:0000259" key="3">
    <source>
        <dbReference type="Pfam" id="PF14309"/>
    </source>
</evidence>
<feature type="compositionally biased region" description="Basic and acidic residues" evidence="1">
    <location>
        <begin position="565"/>
        <end position="576"/>
    </location>
</feature>
<evidence type="ECO:0000313" key="5">
    <source>
        <dbReference type="EMBL" id="KAL3839578.1"/>
    </source>
</evidence>
<reference evidence="5 6" key="1">
    <citation type="submission" date="2024-12" db="EMBL/GenBank/DDBJ databases">
        <title>The unique morphological basis and parallel evolutionary history of personate flowers in Penstemon.</title>
        <authorList>
            <person name="Depatie T.H."/>
            <person name="Wessinger C.A."/>
        </authorList>
    </citation>
    <scope>NUCLEOTIDE SEQUENCE [LARGE SCALE GENOMIC DNA]</scope>
    <source>
        <strain evidence="5">WTNN_2</strain>
        <tissue evidence="5">Leaf</tissue>
    </source>
</reference>
<dbReference type="Pfam" id="PF14309">
    <property type="entry name" value="DUF4378"/>
    <property type="match status" value="1"/>
</dbReference>
<feature type="region of interest" description="Disordered" evidence="1">
    <location>
        <begin position="504"/>
        <end position="616"/>
    </location>
</feature>
<dbReference type="EMBL" id="JBJXBP010000003">
    <property type="protein sequence ID" value="KAL3839578.1"/>
    <property type="molecule type" value="Genomic_DNA"/>
</dbReference>
<name>A0ABD3TTK2_9LAMI</name>
<feature type="compositionally biased region" description="Basic and acidic residues" evidence="1">
    <location>
        <begin position="693"/>
        <end position="710"/>
    </location>
</feature>
<feature type="domain" description="DUF3741" evidence="4">
    <location>
        <begin position="78"/>
        <end position="98"/>
    </location>
</feature>
<dbReference type="InterPro" id="IPR025486">
    <property type="entry name" value="DUF4378"/>
</dbReference>
<evidence type="ECO:0000259" key="4">
    <source>
        <dbReference type="Pfam" id="PF14383"/>
    </source>
</evidence>
<dbReference type="AlphaFoldDB" id="A0ABD3TTK2"/>
<dbReference type="PANTHER" id="PTHR46836">
    <property type="entry name" value="AFADIN"/>
    <property type="match status" value="1"/>
</dbReference>
<keyword evidence="6" id="KW-1185">Reference proteome</keyword>
<feature type="domain" description="DUF3741" evidence="2">
    <location>
        <begin position="179"/>
        <end position="223"/>
    </location>
</feature>
<comment type="caution">
    <text evidence="5">The sequence shown here is derived from an EMBL/GenBank/DDBJ whole genome shotgun (WGS) entry which is preliminary data.</text>
</comment>
<feature type="compositionally biased region" description="Polar residues" evidence="1">
    <location>
        <begin position="19"/>
        <end position="40"/>
    </location>
</feature>